<dbReference type="PANTHER" id="PTHR10120">
    <property type="entry name" value="CAAX PRENYL PROTEASE 1"/>
    <property type="match status" value="1"/>
</dbReference>
<feature type="binding site" evidence="8">
    <location>
        <position position="209"/>
    </location>
    <ligand>
        <name>Zn(2+)</name>
        <dbReference type="ChEBI" id="CHEBI:29105"/>
        <note>catalytic</note>
    </ligand>
</feature>
<keyword evidence="3 9" id="KW-0378">Hydrolase</keyword>
<comment type="function">
    <text evidence="9">Proteolytically removes the C-terminal three residues of farnesylated proteins.</text>
</comment>
<feature type="domain" description="Peptidase M48" evidence="10">
    <location>
        <begin position="143"/>
        <end position="349"/>
    </location>
</feature>
<comment type="subcellular location">
    <subcellularLocation>
        <location evidence="9">Endoplasmic reticulum membrane</location>
        <topology evidence="9">Multi-pass membrane protein</topology>
    </subcellularLocation>
</comment>
<keyword evidence="13" id="KW-1185">Reference proteome</keyword>
<comment type="cofactor">
    <cofactor evidence="8 9">
        <name>Zn(2+)</name>
        <dbReference type="ChEBI" id="CHEBI:29105"/>
    </cofactor>
    <text evidence="8 9">Binds 1 zinc ion per subunit.</text>
</comment>
<feature type="transmembrane region" description="Helical" evidence="9">
    <location>
        <begin position="76"/>
        <end position="98"/>
    </location>
</feature>
<evidence type="ECO:0000256" key="1">
    <source>
        <dbReference type="ARBA" id="ARBA00022670"/>
    </source>
</evidence>
<evidence type="ECO:0000256" key="3">
    <source>
        <dbReference type="ARBA" id="ARBA00022801"/>
    </source>
</evidence>
<comment type="catalytic activity">
    <reaction evidence="6 9">
        <text>Hydrolyzes the peptide bond -P2-(S-farnesyl or geranylgeranyl)C-P1'-P2'-P3'-COOH where P1' and P2' are amino acids with aliphatic side chains and P3' is any C-terminal residue.</text>
        <dbReference type="EC" id="3.4.24.84"/>
    </reaction>
</comment>
<dbReference type="Proteomes" id="UP000054408">
    <property type="component" value="Unassembled WGS sequence"/>
</dbReference>
<feature type="transmembrane region" description="Helical" evidence="9">
    <location>
        <begin position="216"/>
        <end position="234"/>
    </location>
</feature>
<evidence type="ECO:0000256" key="4">
    <source>
        <dbReference type="ARBA" id="ARBA00022833"/>
    </source>
</evidence>
<organism evidence="12 13">
    <name type="scientific">Thecamonas trahens ATCC 50062</name>
    <dbReference type="NCBI Taxonomy" id="461836"/>
    <lineage>
        <taxon>Eukaryota</taxon>
        <taxon>Apusozoa</taxon>
        <taxon>Apusomonadida</taxon>
        <taxon>Apusomonadidae</taxon>
        <taxon>Thecamonas</taxon>
    </lineage>
</organism>
<dbReference type="InterPro" id="IPR027057">
    <property type="entry name" value="CAXX_Prtase_1"/>
</dbReference>
<evidence type="ECO:0000256" key="7">
    <source>
        <dbReference type="PIRSR" id="PIRSR627057-1"/>
    </source>
</evidence>
<dbReference type="OrthoDB" id="1912292at2759"/>
<dbReference type="InterPro" id="IPR032456">
    <property type="entry name" value="Peptidase_M48_N"/>
</dbReference>
<feature type="domain" description="CAAX prenyl protease 1 N-terminal" evidence="11">
    <location>
        <begin position="2"/>
        <end position="133"/>
    </location>
</feature>
<keyword evidence="9" id="KW-0256">Endoplasmic reticulum</keyword>
<evidence type="ECO:0000256" key="8">
    <source>
        <dbReference type="PIRSR" id="PIRSR627057-2"/>
    </source>
</evidence>
<dbReference type="InterPro" id="IPR001915">
    <property type="entry name" value="Peptidase_M48"/>
</dbReference>
<evidence type="ECO:0000256" key="5">
    <source>
        <dbReference type="ARBA" id="ARBA00023049"/>
    </source>
</evidence>
<evidence type="ECO:0000259" key="11">
    <source>
        <dbReference type="Pfam" id="PF16491"/>
    </source>
</evidence>
<dbReference type="Pfam" id="PF01435">
    <property type="entry name" value="Peptidase_M48"/>
    <property type="match status" value="1"/>
</dbReference>
<dbReference type="OMA" id="HWHYSHI"/>
<evidence type="ECO:0000256" key="2">
    <source>
        <dbReference type="ARBA" id="ARBA00022723"/>
    </source>
</evidence>
<dbReference type="GO" id="GO:0004222">
    <property type="term" value="F:metalloendopeptidase activity"/>
    <property type="evidence" value="ECO:0007669"/>
    <property type="project" value="UniProtKB-UniRule"/>
</dbReference>
<dbReference type="GeneID" id="25563427"/>
<dbReference type="FunFam" id="3.30.2010.10:FF:000010">
    <property type="entry name" value="M48 family peptidase"/>
    <property type="match status" value="1"/>
</dbReference>
<feature type="active site" description="Proton donor" evidence="7">
    <location>
        <position position="298"/>
    </location>
</feature>
<gene>
    <name evidence="12" type="ORF">AMSG_03855</name>
</gene>
<evidence type="ECO:0000256" key="6">
    <source>
        <dbReference type="ARBA" id="ARBA00044456"/>
    </source>
</evidence>
<keyword evidence="5 9" id="KW-0482">Metalloprotease</keyword>
<feature type="binding site" evidence="8">
    <location>
        <position position="294"/>
    </location>
    <ligand>
        <name>Zn(2+)</name>
        <dbReference type="ChEBI" id="CHEBI:29105"/>
        <note>catalytic</note>
    </ligand>
</feature>
<dbReference type="Gene3D" id="3.30.2010.10">
    <property type="entry name" value="Metalloproteases ('zincins'), catalytic domain"/>
    <property type="match status" value="1"/>
</dbReference>
<sequence length="358" mass="38641">MAIAFDVLASVWAMVSEMEVVGDSPRLTLMVYVALLGAVVLVTSLPSAAWSTFVIEKRFGFFTGSIWLWLGDTAKSAVVAGVIGLPLALALDAALAWGSTSGSAYLYAWAVLVSASVVLLFAHPRLIAPCFNTFTPASDALLARITTVANKAGFPLGEVMVMDGSRMSNHSNAYMYGMCSAKRIVLFDTLLDQVDQDGVVAILGHEMGHYVLGHTWWNLIIVQAYALGFLYAFSQAMAWPGLVEAFGFGFGFGADGSAGDLPPHLIRLVVFSFLAVPVDAAVSLGMHMLSRKFEYDADAYAVDLGLDLVPPLQALHRENKSMSDPHPLYSAYHYTHPPVTERVAAIKARMEARGRKTQ</sequence>
<reference evidence="12 13" key="1">
    <citation type="submission" date="2010-05" db="EMBL/GenBank/DDBJ databases">
        <title>The Genome Sequence of Thecamonas trahens ATCC 50062.</title>
        <authorList>
            <consortium name="The Broad Institute Genome Sequencing Platform"/>
            <person name="Russ C."/>
            <person name="Cuomo C."/>
            <person name="Shea T."/>
            <person name="Young S.K."/>
            <person name="Zeng Q."/>
            <person name="Koehrsen M."/>
            <person name="Haas B."/>
            <person name="Borodovsky M."/>
            <person name="Guigo R."/>
            <person name="Alvarado L."/>
            <person name="Berlin A."/>
            <person name="Bochicchio J."/>
            <person name="Borenstein D."/>
            <person name="Chapman S."/>
            <person name="Chen Z."/>
            <person name="Freedman E."/>
            <person name="Gellesch M."/>
            <person name="Goldberg J."/>
            <person name="Griggs A."/>
            <person name="Gujja S."/>
            <person name="Heilman E."/>
            <person name="Heiman D."/>
            <person name="Hepburn T."/>
            <person name="Howarth C."/>
            <person name="Jen D."/>
            <person name="Larson L."/>
            <person name="Mehta T."/>
            <person name="Park D."/>
            <person name="Pearson M."/>
            <person name="Roberts A."/>
            <person name="Saif S."/>
            <person name="Shenoy N."/>
            <person name="Sisk P."/>
            <person name="Stolte C."/>
            <person name="Sykes S."/>
            <person name="Thomson T."/>
            <person name="Walk T."/>
            <person name="White J."/>
            <person name="Yandava C."/>
            <person name="Burger G."/>
            <person name="Gray M.W."/>
            <person name="Holland P.W.H."/>
            <person name="King N."/>
            <person name="Lang F.B.F."/>
            <person name="Roger A.J."/>
            <person name="Ruiz-Trillo I."/>
            <person name="Lander E."/>
            <person name="Nusbaum C."/>
        </authorList>
    </citation>
    <scope>NUCLEOTIDE SEQUENCE [LARGE SCALE GENOMIC DNA]</scope>
    <source>
        <strain evidence="12 13">ATCC 50062</strain>
    </source>
</reference>
<comment type="similarity">
    <text evidence="9">Belongs to the peptidase M48A family.</text>
</comment>
<proteinExistence type="inferred from homology"/>
<evidence type="ECO:0000256" key="9">
    <source>
        <dbReference type="RuleBase" id="RU366005"/>
    </source>
</evidence>
<accession>A0A0L0D4X4</accession>
<evidence type="ECO:0000313" key="13">
    <source>
        <dbReference type="Proteomes" id="UP000054408"/>
    </source>
</evidence>
<dbReference type="EMBL" id="GL349446">
    <property type="protein sequence ID" value="KNC47422.1"/>
    <property type="molecule type" value="Genomic_DNA"/>
</dbReference>
<keyword evidence="9" id="KW-0812">Transmembrane</keyword>
<feature type="transmembrane region" description="Helical" evidence="9">
    <location>
        <begin position="29"/>
        <end position="55"/>
    </location>
</feature>
<protein>
    <recommendedName>
        <fullName evidence="9">CAAX prenyl protease</fullName>
        <ecNumber evidence="9">3.4.24.84</ecNumber>
    </recommendedName>
</protein>
<dbReference type="RefSeq" id="XP_013759758.1">
    <property type="nucleotide sequence ID" value="XM_013904304.1"/>
</dbReference>
<keyword evidence="2 8" id="KW-0479">Metal-binding</keyword>
<dbReference type="GO" id="GO:0046872">
    <property type="term" value="F:metal ion binding"/>
    <property type="evidence" value="ECO:0007669"/>
    <property type="project" value="UniProtKB-UniRule"/>
</dbReference>
<feature type="active site" evidence="7">
    <location>
        <position position="206"/>
    </location>
</feature>
<feature type="transmembrane region" description="Helical" evidence="9">
    <location>
        <begin position="265"/>
        <end position="284"/>
    </location>
</feature>
<keyword evidence="9" id="KW-0472">Membrane</keyword>
<dbReference type="CDD" id="cd07343">
    <property type="entry name" value="M48A_Zmpste24p_like"/>
    <property type="match status" value="1"/>
</dbReference>
<dbReference type="GO" id="GO:0005789">
    <property type="term" value="C:endoplasmic reticulum membrane"/>
    <property type="evidence" value="ECO:0007669"/>
    <property type="project" value="UniProtKB-SubCell"/>
</dbReference>
<evidence type="ECO:0000313" key="12">
    <source>
        <dbReference type="EMBL" id="KNC47422.1"/>
    </source>
</evidence>
<dbReference type="EC" id="3.4.24.84" evidence="9"/>
<keyword evidence="4 8" id="KW-0862">Zinc</keyword>
<dbReference type="AlphaFoldDB" id="A0A0L0D4X4"/>
<feature type="binding site" evidence="8">
    <location>
        <position position="205"/>
    </location>
    <ligand>
        <name>Zn(2+)</name>
        <dbReference type="ChEBI" id="CHEBI:29105"/>
        <note>catalytic</note>
    </ligand>
</feature>
<dbReference type="GO" id="GO:0071586">
    <property type="term" value="P:CAAX-box protein processing"/>
    <property type="evidence" value="ECO:0007669"/>
    <property type="project" value="UniProtKB-UniRule"/>
</dbReference>
<keyword evidence="9" id="KW-1133">Transmembrane helix</keyword>
<name>A0A0L0D4X4_THETB</name>
<dbReference type="STRING" id="461836.A0A0L0D4X4"/>
<evidence type="ECO:0000259" key="10">
    <source>
        <dbReference type="Pfam" id="PF01435"/>
    </source>
</evidence>
<dbReference type="eggNOG" id="KOG2719">
    <property type="taxonomic scope" value="Eukaryota"/>
</dbReference>
<dbReference type="Pfam" id="PF16491">
    <property type="entry name" value="Peptidase_M48_N"/>
    <property type="match status" value="1"/>
</dbReference>
<feature type="transmembrane region" description="Helical" evidence="9">
    <location>
        <begin position="104"/>
        <end position="122"/>
    </location>
</feature>
<keyword evidence="1 9" id="KW-0645">Protease</keyword>